<name>E6PY02_9ZZZZ</name>
<dbReference type="AlphaFoldDB" id="E6PY02"/>
<feature type="domain" description="RepB-like DNA primase" evidence="1">
    <location>
        <begin position="34"/>
        <end position="172"/>
    </location>
</feature>
<sequence length="310" mass="34216">MRNPHGIAGEFLSEWFGAKETFALLLRHADPSCTRQRIVRQGDLLKSNYLGWLAHENAHGANVYFSVNSLLPDAKKRTKNAIAEPRALYLDLDEDGDRKMAAIRASNSVPPPSFIIRTSPGKYQILWRVRGFSIAEQEAMLKTLAATFGGDRACTDCARVLRLPGFFNRKYSPACPVTLASDGIQTVYSPEDFRLEMPSVALADSGSVNVHRSLGNSTQSENDWAWVMAQLAAGVPACQIVQMLIALRCDKPNPLYYAVRTVDVASAVLWARKGISSETIVRQLETRNQSLSKGRAAEIAATACRFVQRT</sequence>
<dbReference type="InterPro" id="IPR039459">
    <property type="entry name" value="RepB-like_DNA_primase_dom"/>
</dbReference>
<evidence type="ECO:0000313" key="2">
    <source>
        <dbReference type="EMBL" id="CBH99811.1"/>
    </source>
</evidence>
<protein>
    <recommendedName>
        <fullName evidence="1">RepB-like DNA primase domain-containing protein</fullName>
    </recommendedName>
</protein>
<dbReference type="EMBL" id="CABN01000053">
    <property type="protein sequence ID" value="CBH99811.1"/>
    <property type="molecule type" value="Genomic_DNA"/>
</dbReference>
<proteinExistence type="predicted"/>
<dbReference type="Gene3D" id="3.30.70.1790">
    <property type="entry name" value="RepB DNA-primase, N-terminal domain"/>
    <property type="match status" value="1"/>
</dbReference>
<gene>
    <name evidence="2" type="ORF">CARN3_0765</name>
</gene>
<reference evidence="2" key="1">
    <citation type="submission" date="2009-10" db="EMBL/GenBank/DDBJ databases">
        <title>Diversity of trophic interactions inside an arsenic-rich microbial ecosystem.</title>
        <authorList>
            <person name="Bertin P.N."/>
            <person name="Heinrich-Salmeron A."/>
            <person name="Pelletier E."/>
            <person name="Goulhen-Chollet F."/>
            <person name="Arsene-Ploetze F."/>
            <person name="Gallien S."/>
            <person name="Calteau A."/>
            <person name="Vallenet D."/>
            <person name="Casiot C."/>
            <person name="Chane-Woon-Ming B."/>
            <person name="Giloteaux L."/>
            <person name="Barakat M."/>
            <person name="Bonnefoy V."/>
            <person name="Bruneel O."/>
            <person name="Chandler M."/>
            <person name="Cleiss J."/>
            <person name="Duran R."/>
            <person name="Elbaz-Poulichet F."/>
            <person name="Fonknechten N."/>
            <person name="Lauga B."/>
            <person name="Mornico D."/>
            <person name="Ortet P."/>
            <person name="Schaeffer C."/>
            <person name="Siguier P."/>
            <person name="Alexander Thil Smith A."/>
            <person name="Van Dorsselaer A."/>
            <person name="Weissenbach J."/>
            <person name="Medigue C."/>
            <person name="Le Paslier D."/>
        </authorList>
    </citation>
    <scope>NUCLEOTIDE SEQUENCE</scope>
</reference>
<comment type="caution">
    <text evidence="2">The sequence shown here is derived from an EMBL/GenBank/DDBJ whole genome shotgun (WGS) entry which is preliminary data.</text>
</comment>
<evidence type="ECO:0000259" key="1">
    <source>
        <dbReference type="Pfam" id="PF16793"/>
    </source>
</evidence>
<accession>E6PY02</accession>
<dbReference type="Pfam" id="PF16793">
    <property type="entry name" value="RepB_primase"/>
    <property type="match status" value="1"/>
</dbReference>
<organism evidence="2">
    <name type="scientific">mine drainage metagenome</name>
    <dbReference type="NCBI Taxonomy" id="410659"/>
    <lineage>
        <taxon>unclassified sequences</taxon>
        <taxon>metagenomes</taxon>
        <taxon>ecological metagenomes</taxon>
    </lineage>
</organism>